<evidence type="ECO:0000256" key="1">
    <source>
        <dbReference type="ARBA" id="ARBA00009437"/>
    </source>
</evidence>
<keyword evidence="3" id="KW-0238">DNA-binding</keyword>
<dbReference type="GO" id="GO:0003677">
    <property type="term" value="F:DNA binding"/>
    <property type="evidence" value="ECO:0007669"/>
    <property type="project" value="UniProtKB-KW"/>
</dbReference>
<dbReference type="Proteomes" id="UP001141259">
    <property type="component" value="Unassembled WGS sequence"/>
</dbReference>
<evidence type="ECO:0000256" key="2">
    <source>
        <dbReference type="ARBA" id="ARBA00023015"/>
    </source>
</evidence>
<reference evidence="6" key="1">
    <citation type="submission" date="2022-08" db="EMBL/GenBank/DDBJ databases">
        <authorList>
            <person name="Tistechok S."/>
            <person name="Samborskyy M."/>
            <person name="Roman I."/>
        </authorList>
    </citation>
    <scope>NUCLEOTIDE SEQUENCE</scope>
    <source>
        <strain evidence="6">DSM 103496</strain>
    </source>
</reference>
<keyword evidence="4" id="KW-0804">Transcription</keyword>
<dbReference type="InterPro" id="IPR036390">
    <property type="entry name" value="WH_DNA-bd_sf"/>
</dbReference>
<sequence length="291" mass="31149">MANESLDLGQLRTFVAIADHGGFGRAATALHLSQPAVSQHVRLLEKRLRRTLVEKDGRRTRFTASGERLLIEARQILAAHDEALARLDATTLPPVTIGSTETAAEQVLPRLLTTLRDAYPGRGVQFHIDRSTQMTEAVLKGSIDLAVLLGFAGDTHGQLVGTLPLRWYSAPARPVPQREQSLSLVAYREPCGMRQRALRRLAEAGHRVEVTAESTSLEGVIAAARAGLGVAVLPSAGVTPHGLVQRHDLPDLGVIGVHLATRKDLDAELAATAMNALEGFFDAAPASRLAG</sequence>
<dbReference type="Gene3D" id="3.40.190.10">
    <property type="entry name" value="Periplasmic binding protein-like II"/>
    <property type="match status" value="2"/>
</dbReference>
<dbReference type="RefSeq" id="WP_259621004.1">
    <property type="nucleotide sequence ID" value="NZ_JANYMP010000001.1"/>
</dbReference>
<evidence type="ECO:0000313" key="6">
    <source>
        <dbReference type="EMBL" id="MCS7475489.1"/>
    </source>
</evidence>
<evidence type="ECO:0000256" key="3">
    <source>
        <dbReference type="ARBA" id="ARBA00023125"/>
    </source>
</evidence>
<keyword evidence="7" id="KW-1185">Reference proteome</keyword>
<gene>
    <name evidence="6" type="ORF">NZH93_01370</name>
</gene>
<dbReference type="InterPro" id="IPR036388">
    <property type="entry name" value="WH-like_DNA-bd_sf"/>
</dbReference>
<accession>A0A9X2VFG1</accession>
<dbReference type="InterPro" id="IPR005119">
    <property type="entry name" value="LysR_subst-bd"/>
</dbReference>
<evidence type="ECO:0000259" key="5">
    <source>
        <dbReference type="PROSITE" id="PS50931"/>
    </source>
</evidence>
<keyword evidence="2" id="KW-0805">Transcription regulation</keyword>
<dbReference type="PROSITE" id="PS50931">
    <property type="entry name" value="HTH_LYSR"/>
    <property type="match status" value="1"/>
</dbReference>
<dbReference type="FunFam" id="1.10.10.10:FF:000001">
    <property type="entry name" value="LysR family transcriptional regulator"/>
    <property type="match status" value="1"/>
</dbReference>
<dbReference type="PANTHER" id="PTHR30579">
    <property type="entry name" value="TRANSCRIPTIONAL REGULATOR"/>
    <property type="match status" value="1"/>
</dbReference>
<dbReference type="EMBL" id="JANYMP010000001">
    <property type="protein sequence ID" value="MCS7475489.1"/>
    <property type="molecule type" value="Genomic_DNA"/>
</dbReference>
<dbReference type="Gene3D" id="1.10.10.10">
    <property type="entry name" value="Winged helix-like DNA-binding domain superfamily/Winged helix DNA-binding domain"/>
    <property type="match status" value="1"/>
</dbReference>
<comment type="caution">
    <text evidence="6">The sequence shown here is derived from an EMBL/GenBank/DDBJ whole genome shotgun (WGS) entry which is preliminary data.</text>
</comment>
<dbReference type="PRINTS" id="PR00039">
    <property type="entry name" value="HTHLYSR"/>
</dbReference>
<proteinExistence type="inferred from homology"/>
<organism evidence="6 7">
    <name type="scientific">Umezawaea endophytica</name>
    <dbReference type="NCBI Taxonomy" id="1654476"/>
    <lineage>
        <taxon>Bacteria</taxon>
        <taxon>Bacillati</taxon>
        <taxon>Actinomycetota</taxon>
        <taxon>Actinomycetes</taxon>
        <taxon>Pseudonocardiales</taxon>
        <taxon>Pseudonocardiaceae</taxon>
        <taxon>Umezawaea</taxon>
    </lineage>
</organism>
<evidence type="ECO:0000256" key="4">
    <source>
        <dbReference type="ARBA" id="ARBA00023163"/>
    </source>
</evidence>
<dbReference type="InterPro" id="IPR000847">
    <property type="entry name" value="LysR_HTH_N"/>
</dbReference>
<evidence type="ECO:0000313" key="7">
    <source>
        <dbReference type="Proteomes" id="UP001141259"/>
    </source>
</evidence>
<dbReference type="Pfam" id="PF00126">
    <property type="entry name" value="HTH_1"/>
    <property type="match status" value="1"/>
</dbReference>
<dbReference type="Pfam" id="PF03466">
    <property type="entry name" value="LysR_substrate"/>
    <property type="match status" value="1"/>
</dbReference>
<dbReference type="SUPFAM" id="SSF53850">
    <property type="entry name" value="Periplasmic binding protein-like II"/>
    <property type="match status" value="1"/>
</dbReference>
<dbReference type="PANTHER" id="PTHR30579:SF7">
    <property type="entry name" value="HTH-TYPE TRANSCRIPTIONAL REGULATOR LRHA-RELATED"/>
    <property type="match status" value="1"/>
</dbReference>
<name>A0A9X2VFG1_9PSEU</name>
<dbReference type="GO" id="GO:0003700">
    <property type="term" value="F:DNA-binding transcription factor activity"/>
    <property type="evidence" value="ECO:0007669"/>
    <property type="project" value="InterPro"/>
</dbReference>
<protein>
    <submittedName>
        <fullName evidence="6">LysR substrate-binding domain-containing protein</fullName>
    </submittedName>
</protein>
<comment type="similarity">
    <text evidence="1">Belongs to the LysR transcriptional regulatory family.</text>
</comment>
<dbReference type="InterPro" id="IPR050176">
    <property type="entry name" value="LTTR"/>
</dbReference>
<dbReference type="CDD" id="cd05466">
    <property type="entry name" value="PBP2_LTTR_substrate"/>
    <property type="match status" value="1"/>
</dbReference>
<dbReference type="AlphaFoldDB" id="A0A9X2VFG1"/>
<feature type="domain" description="HTH lysR-type" evidence="5">
    <location>
        <begin position="6"/>
        <end position="63"/>
    </location>
</feature>
<dbReference type="SUPFAM" id="SSF46785">
    <property type="entry name" value="Winged helix' DNA-binding domain"/>
    <property type="match status" value="1"/>
</dbReference>